<keyword evidence="6" id="KW-0810">Translation regulation</keyword>
<proteinExistence type="predicted"/>
<accession>A0A6C0HRW8</accession>
<feature type="domain" description="Nanos-type" evidence="9">
    <location>
        <begin position="60"/>
        <end position="107"/>
    </location>
</feature>
<dbReference type="GO" id="GO:0008270">
    <property type="term" value="F:zinc ion binding"/>
    <property type="evidence" value="ECO:0007669"/>
    <property type="project" value="UniProtKB-KW"/>
</dbReference>
<feature type="domain" description="CCHC-type" evidence="8">
    <location>
        <begin position="143"/>
        <end position="158"/>
    </location>
</feature>
<evidence type="ECO:0000256" key="4">
    <source>
        <dbReference type="ARBA" id="ARBA00022771"/>
    </source>
</evidence>
<keyword evidence="5" id="KW-0862">Zinc</keyword>
<dbReference type="InterPro" id="IPR001878">
    <property type="entry name" value="Znf_CCHC"/>
</dbReference>
<dbReference type="InterPro" id="IPR036875">
    <property type="entry name" value="Znf_CCHC_sf"/>
</dbReference>
<dbReference type="AlphaFoldDB" id="A0A6C0HRW8"/>
<dbReference type="Gene3D" id="4.10.60.30">
    <property type="entry name" value="Nanos, RNA-binding domain"/>
    <property type="match status" value="4"/>
</dbReference>
<dbReference type="GO" id="GO:0005737">
    <property type="term" value="C:cytoplasm"/>
    <property type="evidence" value="ECO:0007669"/>
    <property type="project" value="UniProtKB-SubCell"/>
</dbReference>
<dbReference type="PANTHER" id="PTHR12887">
    <property type="entry name" value="NANOS PROTEIN"/>
    <property type="match status" value="1"/>
</dbReference>
<name>A0A6C0HRW8_9ZZZZ</name>
<keyword evidence="3" id="KW-0479">Metal-binding</keyword>
<feature type="domain" description="CCHC-type" evidence="8">
    <location>
        <begin position="194"/>
        <end position="207"/>
    </location>
</feature>
<dbReference type="GO" id="GO:0006417">
    <property type="term" value="P:regulation of translation"/>
    <property type="evidence" value="ECO:0007669"/>
    <property type="project" value="UniProtKB-KW"/>
</dbReference>
<organism evidence="10">
    <name type="scientific">viral metagenome</name>
    <dbReference type="NCBI Taxonomy" id="1070528"/>
    <lineage>
        <taxon>unclassified sequences</taxon>
        <taxon>metagenomes</taxon>
        <taxon>organismal metagenomes</taxon>
    </lineage>
</organism>
<evidence type="ECO:0000256" key="1">
    <source>
        <dbReference type="ARBA" id="ARBA00004496"/>
    </source>
</evidence>
<protein>
    <recommendedName>
        <fullName evidence="11">CCHC-type domain-containing protein</fullName>
    </recommendedName>
</protein>
<evidence type="ECO:0000259" key="9">
    <source>
        <dbReference type="PROSITE" id="PS51522"/>
    </source>
</evidence>
<feature type="domain" description="CCHC-type" evidence="8">
    <location>
        <begin position="92"/>
        <end position="105"/>
    </location>
</feature>
<reference evidence="10" key="1">
    <citation type="journal article" date="2020" name="Nature">
        <title>Giant virus diversity and host interactions through global metagenomics.</title>
        <authorList>
            <person name="Schulz F."/>
            <person name="Roux S."/>
            <person name="Paez-Espino D."/>
            <person name="Jungbluth S."/>
            <person name="Walsh D.A."/>
            <person name="Denef V.J."/>
            <person name="McMahon K.D."/>
            <person name="Konstantinidis K.T."/>
            <person name="Eloe-Fadrosh E.A."/>
            <person name="Kyrpides N.C."/>
            <person name="Woyke T."/>
        </authorList>
    </citation>
    <scope>NUCLEOTIDE SEQUENCE</scope>
    <source>
        <strain evidence="10">GVMAG-M-3300023184-167</strain>
    </source>
</reference>
<evidence type="ECO:0000259" key="8">
    <source>
        <dbReference type="PROSITE" id="PS50158"/>
    </source>
</evidence>
<dbReference type="InterPro" id="IPR038129">
    <property type="entry name" value="Nanos_sf"/>
</dbReference>
<dbReference type="Pfam" id="PF05741">
    <property type="entry name" value="zf-nanos"/>
    <property type="match status" value="1"/>
</dbReference>
<sequence length="253" mass="28419">MYCKVCFDAGKPEEVFTSHSVKNEFGMVTCVTLLSHNCELCGCIGHTPRYCPAPSRPKMFCAFCRDLGKEHTDHNMWENGLISCWELMNTGCTNCGEMGHTPKYCTADPPKFCPVCRDAGNDYDHDLMENGIVVCEYLLSLECPNCGELGHTRKYCTKPPPKFCPFCKQSGKPYDHDLKEDEVVVCKELLANECTKCGNMGHTPKHCTFPSKKERLQRAKDGEKLGDLLEEAIKNASAPRSKNKGLKKYVRVL</sequence>
<dbReference type="PROSITE" id="PS51522">
    <property type="entry name" value="ZF_NANOS"/>
    <property type="match status" value="3"/>
</dbReference>
<evidence type="ECO:0000256" key="3">
    <source>
        <dbReference type="ARBA" id="ARBA00022723"/>
    </source>
</evidence>
<dbReference type="EMBL" id="MN740006">
    <property type="protein sequence ID" value="QHT83249.1"/>
    <property type="molecule type" value="Genomic_DNA"/>
</dbReference>
<keyword evidence="2" id="KW-0963">Cytoplasm</keyword>
<dbReference type="PROSITE" id="PS50158">
    <property type="entry name" value="ZF_CCHC"/>
    <property type="match status" value="3"/>
</dbReference>
<evidence type="ECO:0000256" key="6">
    <source>
        <dbReference type="ARBA" id="ARBA00022845"/>
    </source>
</evidence>
<feature type="domain" description="Nanos-type" evidence="9">
    <location>
        <begin position="112"/>
        <end position="158"/>
    </location>
</feature>
<feature type="domain" description="Nanos-type" evidence="9">
    <location>
        <begin position="2"/>
        <end position="53"/>
    </location>
</feature>
<keyword evidence="7" id="KW-0694">RNA-binding</keyword>
<comment type="subcellular location">
    <subcellularLocation>
        <location evidence="1">Cytoplasm</location>
    </subcellularLocation>
</comment>
<dbReference type="SUPFAM" id="SSF57756">
    <property type="entry name" value="Retrovirus zinc finger-like domains"/>
    <property type="match status" value="2"/>
</dbReference>
<dbReference type="GO" id="GO:0003723">
    <property type="term" value="F:RNA binding"/>
    <property type="evidence" value="ECO:0007669"/>
    <property type="project" value="UniProtKB-KW"/>
</dbReference>
<dbReference type="SMART" id="SM00343">
    <property type="entry name" value="ZnF_C2HC"/>
    <property type="match status" value="4"/>
</dbReference>
<evidence type="ECO:0000313" key="10">
    <source>
        <dbReference type="EMBL" id="QHT83249.1"/>
    </source>
</evidence>
<evidence type="ECO:0000256" key="5">
    <source>
        <dbReference type="ARBA" id="ARBA00022833"/>
    </source>
</evidence>
<evidence type="ECO:0000256" key="2">
    <source>
        <dbReference type="ARBA" id="ARBA00022490"/>
    </source>
</evidence>
<dbReference type="InterPro" id="IPR008705">
    <property type="entry name" value="Nanos/Xcar2"/>
</dbReference>
<dbReference type="InterPro" id="IPR024161">
    <property type="entry name" value="Znf_nanos-typ"/>
</dbReference>
<evidence type="ECO:0000256" key="7">
    <source>
        <dbReference type="ARBA" id="ARBA00022884"/>
    </source>
</evidence>
<evidence type="ECO:0008006" key="11">
    <source>
        <dbReference type="Google" id="ProtNLM"/>
    </source>
</evidence>
<keyword evidence="4" id="KW-0863">Zinc-finger</keyword>